<comment type="caution">
    <text evidence="1">The sequence shown here is derived from an EMBL/GenBank/DDBJ whole genome shotgun (WGS) entry which is preliminary data.</text>
</comment>
<name>A0ABT7HQ36_9BACT</name>
<accession>A0ABT7HQ36</accession>
<organism evidence="1 2">
    <name type="scientific">Campylobacter gastrosuis</name>
    <dbReference type="NCBI Taxonomy" id="2974576"/>
    <lineage>
        <taxon>Bacteria</taxon>
        <taxon>Pseudomonadati</taxon>
        <taxon>Campylobacterota</taxon>
        <taxon>Epsilonproteobacteria</taxon>
        <taxon>Campylobacterales</taxon>
        <taxon>Campylobacteraceae</taxon>
        <taxon>Campylobacter</taxon>
    </lineage>
</organism>
<dbReference type="Proteomes" id="UP001173801">
    <property type="component" value="Unassembled WGS sequence"/>
</dbReference>
<sequence length="88" mass="10014">MQTITITTSNPNPQIAQAISAFMQIIDPTHEIEYKNINKTTSKKDIDNLKELVTKVESGDLKCISEDEFKQQMRKLLIKLGANENHLL</sequence>
<evidence type="ECO:0000313" key="1">
    <source>
        <dbReference type="EMBL" id="MDL0088832.1"/>
    </source>
</evidence>
<dbReference type="EMBL" id="JANURM010000004">
    <property type="protein sequence ID" value="MDL0088832.1"/>
    <property type="molecule type" value="Genomic_DNA"/>
</dbReference>
<dbReference type="RefSeq" id="WP_284937489.1">
    <property type="nucleotide sequence ID" value="NZ_JANURM010000004.1"/>
</dbReference>
<keyword evidence="2" id="KW-1185">Reference proteome</keyword>
<gene>
    <name evidence="1" type="ORF">NYG85_05535</name>
</gene>
<evidence type="ECO:0000313" key="2">
    <source>
        <dbReference type="Proteomes" id="UP001173801"/>
    </source>
</evidence>
<reference evidence="1" key="1">
    <citation type="submission" date="2022-08" db="EMBL/GenBank/DDBJ databases">
        <authorList>
            <person name="Wang H."/>
        </authorList>
    </citation>
    <scope>NUCLEOTIDE SEQUENCE</scope>
    <source>
        <strain evidence="1">PS10</strain>
    </source>
</reference>
<protein>
    <submittedName>
        <fullName evidence="1">Uncharacterized protein</fullName>
    </submittedName>
</protein>
<reference evidence="1" key="2">
    <citation type="journal article" date="2023" name="Microorganisms">
        <title>Isolation and Genomic Characteristics of Cat-Borne Campylobacter felis sp. nov. and Sheep-Borne Campylobacter ovis sp. nov.</title>
        <authorList>
            <person name="Wang H."/>
            <person name="Li Y."/>
            <person name="Gu Y."/>
            <person name="Zhou G."/>
            <person name="Chen X."/>
            <person name="Zhang X."/>
            <person name="Shao Z."/>
            <person name="Zhang J."/>
            <person name="Zhang M."/>
        </authorList>
    </citation>
    <scope>NUCLEOTIDE SEQUENCE</scope>
    <source>
        <strain evidence="1">PS10</strain>
    </source>
</reference>
<proteinExistence type="predicted"/>